<name>A0A835H6W1_9MAGN</name>
<keyword evidence="1" id="KW-0540">Nuclease</keyword>
<dbReference type="PANTHER" id="PTHR13620:SF121">
    <property type="entry name" value="EMB|CAB82946.1-RELATED"/>
    <property type="match status" value="1"/>
</dbReference>
<evidence type="ECO:0000256" key="2">
    <source>
        <dbReference type="ARBA" id="ARBA00022801"/>
    </source>
</evidence>
<dbReference type="InterPro" id="IPR002562">
    <property type="entry name" value="3'-5'_exonuclease_dom"/>
</dbReference>
<keyword evidence="2" id="KW-0378">Hydrolase</keyword>
<dbReference type="InterPro" id="IPR036397">
    <property type="entry name" value="RNaseH_sf"/>
</dbReference>
<dbReference type="CDD" id="cd06141">
    <property type="entry name" value="WRN_exo"/>
    <property type="match status" value="1"/>
</dbReference>
<keyword evidence="5" id="KW-1185">Reference proteome</keyword>
<dbReference type="OrthoDB" id="446462at2759"/>
<dbReference type="SMART" id="SM00474">
    <property type="entry name" value="35EXOc"/>
    <property type="match status" value="1"/>
</dbReference>
<dbReference type="GO" id="GO:0005737">
    <property type="term" value="C:cytoplasm"/>
    <property type="evidence" value="ECO:0007669"/>
    <property type="project" value="TreeGrafter"/>
</dbReference>
<dbReference type="Pfam" id="PF01612">
    <property type="entry name" value="DNA_pol_A_exo1"/>
    <property type="match status" value="1"/>
</dbReference>
<dbReference type="EMBL" id="JADFTS010000008">
    <property type="protein sequence ID" value="KAF9594346.1"/>
    <property type="molecule type" value="Genomic_DNA"/>
</dbReference>
<evidence type="ECO:0000313" key="4">
    <source>
        <dbReference type="EMBL" id="KAF9594346.1"/>
    </source>
</evidence>
<dbReference type="GO" id="GO:0005634">
    <property type="term" value="C:nucleus"/>
    <property type="evidence" value="ECO:0007669"/>
    <property type="project" value="TreeGrafter"/>
</dbReference>
<proteinExistence type="predicted"/>
<gene>
    <name evidence="4" type="ORF">IFM89_030475</name>
</gene>
<reference evidence="4 5" key="1">
    <citation type="submission" date="2020-10" db="EMBL/GenBank/DDBJ databases">
        <title>The Coptis chinensis genome and diversification of protoberbering-type alkaloids.</title>
        <authorList>
            <person name="Wang B."/>
            <person name="Shu S."/>
            <person name="Song C."/>
            <person name="Liu Y."/>
        </authorList>
    </citation>
    <scope>NUCLEOTIDE SEQUENCE [LARGE SCALE GENOMIC DNA]</scope>
    <source>
        <strain evidence="4">HL-2020</strain>
        <tissue evidence="4">Leaf</tissue>
    </source>
</reference>
<dbReference type="Gene3D" id="3.30.420.10">
    <property type="entry name" value="Ribonuclease H-like superfamily/Ribonuclease H"/>
    <property type="match status" value="1"/>
</dbReference>
<dbReference type="AlphaFoldDB" id="A0A835H6W1"/>
<feature type="domain" description="3'-5' exonuclease" evidence="3">
    <location>
        <begin position="27"/>
        <end position="212"/>
    </location>
</feature>
<protein>
    <recommendedName>
        <fullName evidence="3">3'-5' exonuclease domain-containing protein</fullName>
    </recommendedName>
</protein>
<dbReference type="FunFam" id="3.30.420.10:FF:000054">
    <property type="entry name" value="Werner Syndrome-like exonuclease"/>
    <property type="match status" value="1"/>
</dbReference>
<dbReference type="GO" id="GO:0003676">
    <property type="term" value="F:nucleic acid binding"/>
    <property type="evidence" value="ECO:0007669"/>
    <property type="project" value="InterPro"/>
</dbReference>
<evidence type="ECO:0000259" key="3">
    <source>
        <dbReference type="SMART" id="SM00474"/>
    </source>
</evidence>
<dbReference type="GO" id="GO:0006139">
    <property type="term" value="P:nucleobase-containing compound metabolic process"/>
    <property type="evidence" value="ECO:0007669"/>
    <property type="project" value="InterPro"/>
</dbReference>
<dbReference type="GO" id="GO:0008408">
    <property type="term" value="F:3'-5' exonuclease activity"/>
    <property type="evidence" value="ECO:0007669"/>
    <property type="project" value="InterPro"/>
</dbReference>
<sequence>MFRQPSSTSSNVSSKYNVQFSGVVIETTVTNKGSTAEDWVIEIRTLHNGRRIILGLDCEWRCPDKWGYLNKVATLQLCVDNKCLIIQMVYMDYFPQSLKDFLNDPNVTCVGVEVNDDVSRIRNEYGLSCSSTADIRELASRSYSLDAIFMYKPKPGLKDLALLVAGLDMEKPRYVVKSDWQAAVLDHEQIRYACIDAYASHRIGRKLLGLGN</sequence>
<evidence type="ECO:0000313" key="5">
    <source>
        <dbReference type="Proteomes" id="UP000631114"/>
    </source>
</evidence>
<evidence type="ECO:0000256" key="1">
    <source>
        <dbReference type="ARBA" id="ARBA00022722"/>
    </source>
</evidence>
<dbReference type="InterPro" id="IPR051132">
    <property type="entry name" value="3-5_Exonuclease_domain"/>
</dbReference>
<dbReference type="PANTHER" id="PTHR13620">
    <property type="entry name" value="3-5 EXONUCLEASE"/>
    <property type="match status" value="1"/>
</dbReference>
<dbReference type="SUPFAM" id="SSF53098">
    <property type="entry name" value="Ribonuclease H-like"/>
    <property type="match status" value="1"/>
</dbReference>
<accession>A0A835H6W1</accession>
<dbReference type="Proteomes" id="UP000631114">
    <property type="component" value="Unassembled WGS sequence"/>
</dbReference>
<dbReference type="InterPro" id="IPR012337">
    <property type="entry name" value="RNaseH-like_sf"/>
</dbReference>
<organism evidence="4 5">
    <name type="scientific">Coptis chinensis</name>
    <dbReference type="NCBI Taxonomy" id="261450"/>
    <lineage>
        <taxon>Eukaryota</taxon>
        <taxon>Viridiplantae</taxon>
        <taxon>Streptophyta</taxon>
        <taxon>Embryophyta</taxon>
        <taxon>Tracheophyta</taxon>
        <taxon>Spermatophyta</taxon>
        <taxon>Magnoliopsida</taxon>
        <taxon>Ranunculales</taxon>
        <taxon>Ranunculaceae</taxon>
        <taxon>Coptidoideae</taxon>
        <taxon>Coptis</taxon>
    </lineage>
</organism>
<comment type="caution">
    <text evidence="4">The sequence shown here is derived from an EMBL/GenBank/DDBJ whole genome shotgun (WGS) entry which is preliminary data.</text>
</comment>